<dbReference type="InterPro" id="IPR010792">
    <property type="entry name" value="DUF1389"/>
</dbReference>
<protein>
    <submittedName>
        <fullName evidence="2">Uncharacterized protein</fullName>
    </submittedName>
</protein>
<feature type="transmembrane region" description="Helical" evidence="1">
    <location>
        <begin position="53"/>
        <end position="75"/>
    </location>
</feature>
<proteinExistence type="predicted"/>
<dbReference type="Proteomes" id="UP000008305">
    <property type="component" value="Chromosome"/>
</dbReference>
<gene>
    <name evidence="2" type="ordered locus">G5S_0783</name>
</gene>
<dbReference type="RefSeq" id="WP_013712806.1">
    <property type="nucleotide sequence ID" value="NC_015408.1"/>
</dbReference>
<keyword evidence="1" id="KW-1133">Transmembrane helix</keyword>
<organism evidence="2 3">
    <name type="scientific">Chlamydia pecorum (strain ATCC VR-628 / DSM 29919 / E58)</name>
    <name type="common">Chlamydophila pecorum</name>
    <dbReference type="NCBI Taxonomy" id="331635"/>
    <lineage>
        <taxon>Bacteria</taxon>
        <taxon>Pseudomonadati</taxon>
        <taxon>Chlamydiota</taxon>
        <taxon>Chlamydiia</taxon>
        <taxon>Chlamydiales</taxon>
        <taxon>Chlamydiaceae</taxon>
        <taxon>Chlamydia/Chlamydophila group</taxon>
        <taxon>Chlamydia</taxon>
    </lineage>
</organism>
<reference evidence="2 3" key="1">
    <citation type="journal article" date="2011" name="J. Bacteriol.">
        <title>Genome sequence of the obligate intracellular animal pathogen Chlamydia pecorum E58.</title>
        <authorList>
            <person name="Mojica S."/>
            <person name="Huot Creasy H."/>
            <person name="Daugherty S."/>
            <person name="Read T.D."/>
            <person name="Kim T."/>
            <person name="Kaltenboeck B."/>
            <person name="Bavoil P."/>
            <person name="Myers G.S."/>
        </authorList>
    </citation>
    <scope>NUCLEOTIDE SEQUENCE [LARGE SCALE GENOMIC DNA]</scope>
    <source>
        <strain evidence="2 3">E58</strain>
    </source>
</reference>
<sequence length="435" mass="49721">MNPSSAISHSTLHTLESLDRKSPRSISVIVAIASAAILILTGFILLVTCSSPVAYGLGGIFVLAAGAIIATALIAKLIFVKQPQIPEGIFKVIKNTYPYTFYNFVVEQRLTIQELKAVIVALNSRVSLESLPSSLYQKVIKYGEEKLLGYEHLPDLDSLLLKHCPMHWLYRFVDLGKSCPWDETHKSILQKAYSILGPIARTSGSISVFNPLTYAICASMSQQDLSSLKELAMTGNWDKEEVREIRARLYNEVKASWIAKVENNPLYIKRMSRVFDCSTQVGFDRYLLLFSLHNLTWEQVELIRMLSYEEWLWFCSLEFSGQERREFFQIASLGGFLYNYDVLDDLSIDYKLNFALLLREEIQNIDAKRKKEPQKQRQALPDVLGKLLPRTYSLFAKAYLSTDFTLYKAMQQAMQRLPKFAYSEVTGKRTQKIRK</sequence>
<evidence type="ECO:0000256" key="1">
    <source>
        <dbReference type="SAM" id="Phobius"/>
    </source>
</evidence>
<feature type="transmembrane region" description="Helical" evidence="1">
    <location>
        <begin position="26"/>
        <end position="47"/>
    </location>
</feature>
<name>A0AA34RDH7_CHLPE</name>
<dbReference type="Pfam" id="PF07146">
    <property type="entry name" value="DUF1389"/>
    <property type="match status" value="1"/>
</dbReference>
<dbReference type="KEGG" id="cpm:G5S_0783"/>
<dbReference type="EMBL" id="CP002608">
    <property type="protein sequence ID" value="AEB41728.1"/>
    <property type="molecule type" value="Genomic_DNA"/>
</dbReference>
<keyword evidence="3" id="KW-1185">Reference proteome</keyword>
<keyword evidence="1" id="KW-0472">Membrane</keyword>
<dbReference type="AlphaFoldDB" id="A0AA34RDH7"/>
<evidence type="ECO:0000313" key="3">
    <source>
        <dbReference type="Proteomes" id="UP000008305"/>
    </source>
</evidence>
<keyword evidence="1" id="KW-0812">Transmembrane</keyword>
<accession>A0AA34RDH7</accession>
<evidence type="ECO:0000313" key="2">
    <source>
        <dbReference type="EMBL" id="AEB41728.1"/>
    </source>
</evidence>